<protein>
    <submittedName>
        <fullName evidence="3">ElaA protein</fullName>
    </submittedName>
</protein>
<proteinExistence type="predicted"/>
<dbReference type="InterPro" id="IPR000182">
    <property type="entry name" value="GNAT_dom"/>
</dbReference>
<dbReference type="Gene3D" id="3.40.630.30">
    <property type="match status" value="1"/>
</dbReference>
<dbReference type="RefSeq" id="WP_046789619.1">
    <property type="nucleotide sequence ID" value="NZ_CP011366.1"/>
</dbReference>
<dbReference type="AlphaFoldDB" id="A0A0F7HJZ0"/>
<dbReference type="KEGG" id="shv:AAT16_03870"/>
<dbReference type="EMBL" id="FOTB01000001">
    <property type="protein sequence ID" value="SFK50390.1"/>
    <property type="molecule type" value="Genomic_DNA"/>
</dbReference>
<dbReference type="SMR" id="A0A0F7HJZ0"/>
<keyword evidence="4" id="KW-1185">Reference proteome</keyword>
<dbReference type="CDD" id="cd04301">
    <property type="entry name" value="NAT_SF"/>
    <property type="match status" value="1"/>
</dbReference>
<dbReference type="GO" id="GO:0016747">
    <property type="term" value="F:acyltransferase activity, transferring groups other than amino-acyl groups"/>
    <property type="evidence" value="ECO:0007669"/>
    <property type="project" value="InterPro"/>
</dbReference>
<dbReference type="PROSITE" id="PS51186">
    <property type="entry name" value="GNAT"/>
    <property type="match status" value="1"/>
</dbReference>
<reference evidence="3 5" key="3">
    <citation type="submission" date="2016-10" db="EMBL/GenBank/DDBJ databases">
        <authorList>
            <person name="Varghese N."/>
            <person name="Submissions S."/>
        </authorList>
    </citation>
    <scope>NUCLEOTIDE SEQUENCE [LARGE SCALE GENOMIC DNA]</scope>
    <source>
        <strain evidence="3 5">CGMCC 1.6501</strain>
    </source>
</reference>
<dbReference type="Proteomes" id="UP000183090">
    <property type="component" value="Unassembled WGS sequence"/>
</dbReference>
<evidence type="ECO:0000313" key="2">
    <source>
        <dbReference type="EMBL" id="AKG73429.1"/>
    </source>
</evidence>
<gene>
    <name evidence="2" type="ORF">AAT16_03870</name>
    <name evidence="3" type="ORF">SAMN05216235_0009</name>
</gene>
<dbReference type="InterPro" id="IPR016181">
    <property type="entry name" value="Acyl_CoA_acyltransferase"/>
</dbReference>
<evidence type="ECO:0000313" key="5">
    <source>
        <dbReference type="Proteomes" id="UP000183090"/>
    </source>
</evidence>
<dbReference type="OrthoDB" id="9796171at2"/>
<dbReference type="Pfam" id="PF13673">
    <property type="entry name" value="Acetyltransf_10"/>
    <property type="match status" value="1"/>
</dbReference>
<dbReference type="Proteomes" id="UP000034029">
    <property type="component" value="Chromosome"/>
</dbReference>
<accession>A0A0F7HJZ0</accession>
<dbReference type="EMBL" id="CP011366">
    <property type="protein sequence ID" value="AKG73429.1"/>
    <property type="molecule type" value="Genomic_DNA"/>
</dbReference>
<evidence type="ECO:0000313" key="4">
    <source>
        <dbReference type="Proteomes" id="UP000034029"/>
    </source>
</evidence>
<reference evidence="4" key="2">
    <citation type="submission" date="2015-04" db="EMBL/GenBank/DDBJ databases">
        <title>Complete genome sequence of Salinicoccus halodurans strain H3B36, isolated from the Qaidam basin of China.</title>
        <authorList>
            <person name="Ma Y."/>
            <person name="Jiang K."/>
            <person name="Xue Y."/>
        </authorList>
    </citation>
    <scope>NUCLEOTIDE SEQUENCE [LARGE SCALE GENOMIC DNA]</scope>
    <source>
        <strain evidence="4">H3B36</strain>
    </source>
</reference>
<evidence type="ECO:0000259" key="1">
    <source>
        <dbReference type="PROSITE" id="PS51186"/>
    </source>
</evidence>
<feature type="domain" description="N-acetyltransferase" evidence="1">
    <location>
        <begin position="5"/>
        <end position="143"/>
    </location>
</feature>
<organism evidence="3 5">
    <name type="scientific">Salinicoccus halodurans</name>
    <dbReference type="NCBI Taxonomy" id="407035"/>
    <lineage>
        <taxon>Bacteria</taxon>
        <taxon>Bacillati</taxon>
        <taxon>Bacillota</taxon>
        <taxon>Bacilli</taxon>
        <taxon>Bacillales</taxon>
        <taxon>Staphylococcaceae</taxon>
        <taxon>Salinicoccus</taxon>
    </lineage>
</organism>
<dbReference type="SUPFAM" id="SSF55729">
    <property type="entry name" value="Acyl-CoA N-acyltransferases (Nat)"/>
    <property type="match status" value="1"/>
</dbReference>
<sequence length="143" mass="17050">MWQTKKFNELSLSEIEQIFRLRQSIFIIEQQSYFADIDGKDTEAIHIFNKENNIIWAYCRILIYDEKVILGRVTVHSDKRGNGNGRELLNTALKYLKENYPDKFVQIVAMSYLKDFYKSYGFKSISEVYIMDDHPHEDMILKH</sequence>
<evidence type="ECO:0000313" key="3">
    <source>
        <dbReference type="EMBL" id="SFK50390.1"/>
    </source>
</evidence>
<reference evidence="2 4" key="1">
    <citation type="journal article" date="2015" name="Int. J. Syst. Evol. Microbiol.">
        <title>Complete genome sequence of Salinicoccus halodurans H3B36, isolated from the Qaidam Basin in China.</title>
        <authorList>
            <person name="Jiang K."/>
            <person name="Xue Y."/>
            <person name="Ma Y."/>
        </authorList>
    </citation>
    <scope>NUCLEOTIDE SEQUENCE [LARGE SCALE GENOMIC DNA]</scope>
    <source>
        <strain evidence="2 4">H3B36</strain>
    </source>
</reference>
<name>A0A0F7HJZ0_9STAP</name>